<dbReference type="Pfam" id="PF22513">
    <property type="entry name" value="FitA-like_RHH"/>
    <property type="match status" value="1"/>
</dbReference>
<dbReference type="EMBL" id="CP049989">
    <property type="protein sequence ID" value="QIM54364.1"/>
    <property type="molecule type" value="Genomic_DNA"/>
</dbReference>
<dbReference type="SUPFAM" id="SSF47598">
    <property type="entry name" value="Ribbon-helix-helix"/>
    <property type="match status" value="1"/>
</dbReference>
<accession>A0A6G8IMF5</accession>
<dbReference type="AlphaFoldDB" id="A0A6G8IMF5"/>
<evidence type="ECO:0000313" key="2">
    <source>
        <dbReference type="EMBL" id="QIM54364.1"/>
    </source>
</evidence>
<dbReference type="InterPro" id="IPR053853">
    <property type="entry name" value="FitA-like_RHH"/>
</dbReference>
<evidence type="ECO:0000259" key="1">
    <source>
        <dbReference type="Pfam" id="PF22513"/>
    </source>
</evidence>
<dbReference type="InterPro" id="IPR010985">
    <property type="entry name" value="Ribbon_hlx_hlx"/>
</dbReference>
<keyword evidence="2" id="KW-0238">DNA-binding</keyword>
<organism evidence="2 3">
    <name type="scientific">Hydrogenophaga crocea</name>
    <dbReference type="NCBI Taxonomy" id="2716225"/>
    <lineage>
        <taxon>Bacteria</taxon>
        <taxon>Pseudomonadati</taxon>
        <taxon>Pseudomonadota</taxon>
        <taxon>Betaproteobacteria</taxon>
        <taxon>Burkholderiales</taxon>
        <taxon>Comamonadaceae</taxon>
        <taxon>Hydrogenophaga</taxon>
    </lineage>
</organism>
<feature type="domain" description="Antitoxin FitA-like ribbon-helix-helix" evidence="1">
    <location>
        <begin position="4"/>
        <end position="40"/>
    </location>
</feature>
<dbReference type="KEGG" id="hcz:G9Q37_20470"/>
<dbReference type="RefSeq" id="WP_166230262.1">
    <property type="nucleotide sequence ID" value="NZ_CP049989.1"/>
</dbReference>
<protein>
    <submittedName>
        <fullName evidence="2">Arc family DNA-binding protein</fullName>
    </submittedName>
</protein>
<evidence type="ECO:0000313" key="3">
    <source>
        <dbReference type="Proteomes" id="UP000503162"/>
    </source>
</evidence>
<dbReference type="InterPro" id="IPR013321">
    <property type="entry name" value="Arc_rbn_hlx_hlx"/>
</dbReference>
<proteinExistence type="predicted"/>
<dbReference type="Gene3D" id="1.10.1220.10">
    <property type="entry name" value="Met repressor-like"/>
    <property type="match status" value="1"/>
</dbReference>
<dbReference type="GO" id="GO:0006355">
    <property type="term" value="P:regulation of DNA-templated transcription"/>
    <property type="evidence" value="ECO:0007669"/>
    <property type="project" value="InterPro"/>
</dbReference>
<dbReference type="GO" id="GO:0003677">
    <property type="term" value="F:DNA binding"/>
    <property type="evidence" value="ECO:0007669"/>
    <property type="project" value="UniProtKB-KW"/>
</dbReference>
<keyword evidence="3" id="KW-1185">Reference proteome</keyword>
<sequence length="81" mass="8845">MPTNLTLKGIPDELYAQLKSAAELHHRSLNSEAIACLEGALLPRRLSAQERVSRARALRAGLKPGAFKPADIDTAKRQGRK</sequence>
<name>A0A6G8IMF5_9BURK</name>
<reference evidence="2 3" key="1">
    <citation type="submission" date="2020-03" db="EMBL/GenBank/DDBJ databases">
        <title>Hydrogenophaga sp. nov. isolated from cyanobacterial mat.</title>
        <authorList>
            <person name="Thorat V."/>
            <person name="Kirdat K."/>
            <person name="Tiwarekar B."/>
            <person name="Costa E.D."/>
            <person name="Yadav A."/>
        </authorList>
    </citation>
    <scope>NUCLEOTIDE SEQUENCE [LARGE SCALE GENOMIC DNA]</scope>
    <source>
        <strain evidence="2 3">BA0156</strain>
    </source>
</reference>
<dbReference type="Proteomes" id="UP000503162">
    <property type="component" value="Chromosome"/>
</dbReference>
<gene>
    <name evidence="2" type="ORF">G9Q37_20470</name>
</gene>